<dbReference type="Pfam" id="PF00126">
    <property type="entry name" value="HTH_1"/>
    <property type="match status" value="1"/>
</dbReference>
<protein>
    <recommendedName>
        <fullName evidence="5">HTH lysR-type domain-containing protein</fullName>
    </recommendedName>
</protein>
<dbReference type="EMBL" id="CAUDKV010000007">
    <property type="protein sequence ID" value="CAJ0867745.1"/>
    <property type="molecule type" value="Genomic_DNA"/>
</dbReference>
<dbReference type="FunFam" id="1.10.10.10:FF:000001">
    <property type="entry name" value="LysR family transcriptional regulator"/>
    <property type="match status" value="1"/>
</dbReference>
<dbReference type="Gene3D" id="1.10.10.10">
    <property type="entry name" value="Winged helix-like DNA-binding domain superfamily/Winged helix DNA-binding domain"/>
    <property type="match status" value="1"/>
</dbReference>
<dbReference type="GO" id="GO:0003700">
    <property type="term" value="F:DNA-binding transcription factor activity"/>
    <property type="evidence" value="ECO:0007669"/>
    <property type="project" value="InterPro"/>
</dbReference>
<keyword evidence="2" id="KW-0805">Transcription regulation</keyword>
<dbReference type="InterPro" id="IPR036388">
    <property type="entry name" value="WH-like_DNA-bd_sf"/>
</dbReference>
<comment type="similarity">
    <text evidence="1">Belongs to the LysR transcriptional regulatory family.</text>
</comment>
<evidence type="ECO:0000256" key="2">
    <source>
        <dbReference type="ARBA" id="ARBA00023015"/>
    </source>
</evidence>
<gene>
    <name evidence="7" type="ORF">R77569_02003</name>
    <name evidence="6" type="ORF">R77591_00053</name>
</gene>
<dbReference type="RefSeq" id="WP_104565776.1">
    <property type="nucleotide sequence ID" value="NZ_CATVXE010000001.1"/>
</dbReference>
<organism evidence="6 8">
    <name type="scientific">Ralstonia mannitolilytica</name>
    <dbReference type="NCBI Taxonomy" id="105219"/>
    <lineage>
        <taxon>Bacteria</taxon>
        <taxon>Pseudomonadati</taxon>
        <taxon>Pseudomonadota</taxon>
        <taxon>Betaproteobacteria</taxon>
        <taxon>Burkholderiales</taxon>
        <taxon>Burkholderiaceae</taxon>
        <taxon>Ralstonia</taxon>
    </lineage>
</organism>
<proteinExistence type="inferred from homology"/>
<dbReference type="EMBL" id="CATVXE010000001">
    <property type="protein sequence ID" value="CAJ0678962.1"/>
    <property type="molecule type" value="Genomic_DNA"/>
</dbReference>
<dbReference type="Proteomes" id="UP001190002">
    <property type="component" value="Unassembled WGS sequence"/>
</dbReference>
<evidence type="ECO:0000256" key="4">
    <source>
        <dbReference type="ARBA" id="ARBA00023163"/>
    </source>
</evidence>
<evidence type="ECO:0000259" key="5">
    <source>
        <dbReference type="PROSITE" id="PS50931"/>
    </source>
</evidence>
<dbReference type="InterPro" id="IPR058163">
    <property type="entry name" value="LysR-type_TF_proteobact-type"/>
</dbReference>
<sequence length="336" mass="37306">MKTDMRGRLDGVAVFVEAVEAGGFARAAERLALSRSAVGKAIARLEARLGVRLFHRTTRTQNLTEDGQIYYERCLRAIEELRAAESLLDSGKQEVAGRLRVTMPVLFGRYCVAPILLEFARQHPKLELELSFSDRPVDMIAEGFDLGIRNGALGEATGLCVRPLATQPKVLCAAPAYLEKRGQPDTIEALANHDVLIHWRTGHPYPWLLPDTDGRLTEVRLASRLRFDDLEVTADAAVAGMGITWLPHWLVCHRMDAGALRVLWEDRPAASMDTHAIWPATDYMPLRVRLAIDTLVENLPQVMGVQAPIVHPGWQAQQRVTAGPVSSSGRGKRRMR</sequence>
<dbReference type="Proteomes" id="UP001190452">
    <property type="component" value="Unassembled WGS sequence"/>
</dbReference>
<dbReference type="InterPro" id="IPR000847">
    <property type="entry name" value="LysR_HTH_N"/>
</dbReference>
<dbReference type="SUPFAM" id="SSF46785">
    <property type="entry name" value="Winged helix' DNA-binding domain"/>
    <property type="match status" value="1"/>
</dbReference>
<dbReference type="Pfam" id="PF03466">
    <property type="entry name" value="LysR_substrate"/>
    <property type="match status" value="1"/>
</dbReference>
<evidence type="ECO:0000313" key="8">
    <source>
        <dbReference type="Proteomes" id="UP001190002"/>
    </source>
</evidence>
<dbReference type="InterPro" id="IPR036390">
    <property type="entry name" value="WH_DNA-bd_sf"/>
</dbReference>
<dbReference type="InterPro" id="IPR005119">
    <property type="entry name" value="LysR_subst-bd"/>
</dbReference>
<dbReference type="PROSITE" id="PS50931">
    <property type="entry name" value="HTH_LYSR"/>
    <property type="match status" value="1"/>
</dbReference>
<dbReference type="Gene3D" id="3.40.190.290">
    <property type="match status" value="1"/>
</dbReference>
<evidence type="ECO:0000256" key="1">
    <source>
        <dbReference type="ARBA" id="ARBA00009437"/>
    </source>
</evidence>
<keyword evidence="3" id="KW-0238">DNA-binding</keyword>
<keyword evidence="4" id="KW-0804">Transcription</keyword>
<comment type="caution">
    <text evidence="6">The sequence shown here is derived from an EMBL/GenBank/DDBJ whole genome shotgun (WGS) entry which is preliminary data.</text>
</comment>
<feature type="domain" description="HTH lysR-type" evidence="5">
    <location>
        <begin position="14"/>
        <end position="64"/>
    </location>
</feature>
<accession>A0AAD2AMC6</accession>
<reference evidence="6 9" key="1">
    <citation type="submission" date="2023-07" db="EMBL/GenBank/DDBJ databases">
        <authorList>
            <person name="Peeters C."/>
        </authorList>
    </citation>
    <scope>NUCLEOTIDE SEQUENCE</scope>
    <source>
        <strain evidence="7 9">R-77569</strain>
        <strain evidence="6">R-77591</strain>
    </source>
</reference>
<dbReference type="PANTHER" id="PTHR30537:SF5">
    <property type="entry name" value="HTH-TYPE TRANSCRIPTIONAL ACTIVATOR TTDR-RELATED"/>
    <property type="match status" value="1"/>
</dbReference>
<evidence type="ECO:0000313" key="6">
    <source>
        <dbReference type="EMBL" id="CAJ0678962.1"/>
    </source>
</evidence>
<dbReference type="SUPFAM" id="SSF53850">
    <property type="entry name" value="Periplasmic binding protein-like II"/>
    <property type="match status" value="1"/>
</dbReference>
<dbReference type="PANTHER" id="PTHR30537">
    <property type="entry name" value="HTH-TYPE TRANSCRIPTIONAL REGULATOR"/>
    <property type="match status" value="1"/>
</dbReference>
<name>A0AAD2AMC6_9RALS</name>
<dbReference type="AlphaFoldDB" id="A0AAD2AMC6"/>
<dbReference type="CDD" id="cd08475">
    <property type="entry name" value="PBP2_CrgA_like_6"/>
    <property type="match status" value="1"/>
</dbReference>
<dbReference type="PRINTS" id="PR00039">
    <property type="entry name" value="HTHLYSR"/>
</dbReference>
<evidence type="ECO:0000256" key="3">
    <source>
        <dbReference type="ARBA" id="ARBA00023125"/>
    </source>
</evidence>
<keyword evidence="9" id="KW-1185">Reference proteome</keyword>
<evidence type="ECO:0000313" key="7">
    <source>
        <dbReference type="EMBL" id="CAJ0867745.1"/>
    </source>
</evidence>
<evidence type="ECO:0000313" key="9">
    <source>
        <dbReference type="Proteomes" id="UP001190452"/>
    </source>
</evidence>
<dbReference type="GO" id="GO:0003677">
    <property type="term" value="F:DNA binding"/>
    <property type="evidence" value="ECO:0007669"/>
    <property type="project" value="UniProtKB-KW"/>
</dbReference>